<dbReference type="GO" id="GO:0008270">
    <property type="term" value="F:zinc ion binding"/>
    <property type="evidence" value="ECO:0007669"/>
    <property type="project" value="InterPro"/>
</dbReference>
<dbReference type="Proteomes" id="UP000557566">
    <property type="component" value="Unassembled WGS sequence"/>
</dbReference>
<dbReference type="OrthoDB" id="4937900at2759"/>
<dbReference type="InterPro" id="IPR001138">
    <property type="entry name" value="Zn2Cys6_DnaBD"/>
</dbReference>
<accession>A0A8H4LX55</accession>
<dbReference type="EMBL" id="JAAVMX010000006">
    <property type="protein sequence ID" value="KAF4507183.1"/>
    <property type="molecule type" value="Genomic_DNA"/>
</dbReference>
<name>A0A8H4LX55_9HYPO</name>
<dbReference type="CDD" id="cd00067">
    <property type="entry name" value="GAL4"/>
    <property type="match status" value="1"/>
</dbReference>
<organism evidence="3 4">
    <name type="scientific">Ophiocordyceps sinensis</name>
    <dbReference type="NCBI Taxonomy" id="72228"/>
    <lineage>
        <taxon>Eukaryota</taxon>
        <taxon>Fungi</taxon>
        <taxon>Dikarya</taxon>
        <taxon>Ascomycota</taxon>
        <taxon>Pezizomycotina</taxon>
        <taxon>Sordariomycetes</taxon>
        <taxon>Hypocreomycetidae</taxon>
        <taxon>Hypocreales</taxon>
        <taxon>Ophiocordycipitaceae</taxon>
        <taxon>Ophiocordyceps</taxon>
    </lineage>
</organism>
<sequence length="404" mass="43940">MPPPHDWSVAAIVAANDAQAATATARRRSHRKSSRVGCAECKRRHIRCDKLRPVCDHCTAACRQQTAPGDSSSPGNGADDTRPVYTAHHLALLHHAATALDDHVMARGQTRRIVDIAVRHAVDAPYLIDQVLALSALHLATSGSASTPSSSSALPRGMETPSVLRHAATELQTRAVACFIRHTSPQQQQQRQDADDASVPRILFASTLSLHVLADTLADVGRLPFHRVLDRFVECLRLHHGVRAVIRPTWEHLERSEIEPLLSVARAASTPTARDRHECRRLTALLDASDLGPSTLAACRAAVDILQWAFDMYAHLDDVAAAGPHAASVFCVTVGSDYVDVLQRHQPEALVILAHYAVLLHRCRAFWAFGPAGAAMVRAVAHHLGDYWAGAMAWPLRLVADENS</sequence>
<proteinExistence type="predicted"/>
<dbReference type="InterPro" id="IPR036864">
    <property type="entry name" value="Zn2-C6_fun-type_DNA-bd_sf"/>
</dbReference>
<evidence type="ECO:0000313" key="3">
    <source>
        <dbReference type="EMBL" id="KAF4507183.1"/>
    </source>
</evidence>
<protein>
    <recommendedName>
        <fullName evidence="2">Zn(2)-C6 fungal-type domain-containing protein</fullName>
    </recommendedName>
</protein>
<gene>
    <name evidence="3" type="ORF">G6O67_005848</name>
</gene>
<dbReference type="Gene3D" id="4.10.240.10">
    <property type="entry name" value="Zn(2)-C6 fungal-type DNA-binding domain"/>
    <property type="match status" value="1"/>
</dbReference>
<comment type="caution">
    <text evidence="3">The sequence shown here is derived from an EMBL/GenBank/DDBJ whole genome shotgun (WGS) entry which is preliminary data.</text>
</comment>
<dbReference type="SUPFAM" id="SSF57701">
    <property type="entry name" value="Zn2/Cys6 DNA-binding domain"/>
    <property type="match status" value="1"/>
</dbReference>
<evidence type="ECO:0000259" key="2">
    <source>
        <dbReference type="PROSITE" id="PS50048"/>
    </source>
</evidence>
<evidence type="ECO:0000313" key="4">
    <source>
        <dbReference type="Proteomes" id="UP000557566"/>
    </source>
</evidence>
<dbReference type="AlphaFoldDB" id="A0A8H4LX55"/>
<feature type="domain" description="Zn(2)-C6 fungal-type" evidence="2">
    <location>
        <begin position="37"/>
        <end position="58"/>
    </location>
</feature>
<keyword evidence="1" id="KW-0539">Nucleus</keyword>
<dbReference type="PANTHER" id="PTHR47784:SF4">
    <property type="entry name" value="ZN(II)2CYS6 TRANSCRIPTION FACTOR (EUROFUNG)"/>
    <property type="match status" value="1"/>
</dbReference>
<keyword evidence="4" id="KW-1185">Reference proteome</keyword>
<dbReference type="InterPro" id="IPR053157">
    <property type="entry name" value="Sterol_Uptake_Regulator"/>
</dbReference>
<evidence type="ECO:0000256" key="1">
    <source>
        <dbReference type="ARBA" id="ARBA00023242"/>
    </source>
</evidence>
<dbReference type="GO" id="GO:0001228">
    <property type="term" value="F:DNA-binding transcription activator activity, RNA polymerase II-specific"/>
    <property type="evidence" value="ECO:0007669"/>
    <property type="project" value="TreeGrafter"/>
</dbReference>
<dbReference type="PROSITE" id="PS50048">
    <property type="entry name" value="ZN2_CY6_FUNGAL_2"/>
    <property type="match status" value="1"/>
</dbReference>
<reference evidence="3 4" key="1">
    <citation type="journal article" date="2020" name="Genome Biol. Evol.">
        <title>A new high-quality draft genome assembly of the Chinese cordyceps Ophiocordyceps sinensis.</title>
        <authorList>
            <person name="Shu R."/>
            <person name="Zhang J."/>
            <person name="Meng Q."/>
            <person name="Zhang H."/>
            <person name="Zhou G."/>
            <person name="Li M."/>
            <person name="Wu P."/>
            <person name="Zhao Y."/>
            <person name="Chen C."/>
            <person name="Qin Q."/>
        </authorList>
    </citation>
    <scope>NUCLEOTIDE SEQUENCE [LARGE SCALE GENOMIC DNA]</scope>
    <source>
        <strain evidence="3 4">IOZ07</strain>
    </source>
</reference>
<dbReference type="PANTHER" id="PTHR47784">
    <property type="entry name" value="STEROL UPTAKE CONTROL PROTEIN 2"/>
    <property type="match status" value="1"/>
</dbReference>